<keyword evidence="2" id="KW-1185">Reference proteome</keyword>
<protein>
    <submittedName>
        <fullName evidence="1">Uncharacterized protein</fullName>
    </submittedName>
</protein>
<reference evidence="1 2" key="1">
    <citation type="submission" date="2014-01" db="EMBL/GenBank/DDBJ databases">
        <title>Genome sequencing of Thermotog hypogea.</title>
        <authorList>
            <person name="Zhang X."/>
            <person name="Alvare G."/>
            <person name="Fristensky B."/>
            <person name="Chen L."/>
            <person name="Suen T."/>
            <person name="Chen Q."/>
            <person name="Ma K."/>
        </authorList>
    </citation>
    <scope>NUCLEOTIDE SEQUENCE [LARGE SCALE GENOMIC DNA]</scope>
    <source>
        <strain evidence="1 2">DSM 11164</strain>
    </source>
</reference>
<sequence length="33" mass="3925">MIKTDEGVKNVLDKNWCLWYNIKQQGQKALLFV</sequence>
<dbReference type="STRING" id="1123384.AJ81_06520"/>
<evidence type="ECO:0000313" key="2">
    <source>
        <dbReference type="Proteomes" id="UP000077469"/>
    </source>
</evidence>
<accession>A0A0X1KUC4</accession>
<dbReference type="PaxDb" id="1123384-AJ81_06520"/>
<gene>
    <name evidence="1" type="ORF">AJ81_06520</name>
</gene>
<organism evidence="1 2">
    <name type="scientific">Pseudothermotoga hypogea DSM 11164 = NBRC 106472</name>
    <dbReference type="NCBI Taxonomy" id="1123384"/>
    <lineage>
        <taxon>Bacteria</taxon>
        <taxon>Thermotogati</taxon>
        <taxon>Thermotogota</taxon>
        <taxon>Thermotogae</taxon>
        <taxon>Thermotogales</taxon>
        <taxon>Thermotogaceae</taxon>
        <taxon>Pseudothermotoga</taxon>
    </lineage>
</organism>
<evidence type="ECO:0000313" key="1">
    <source>
        <dbReference type="EMBL" id="AJC74792.1"/>
    </source>
</evidence>
<dbReference type="EMBL" id="CP007141">
    <property type="protein sequence ID" value="AJC74792.1"/>
    <property type="molecule type" value="Genomic_DNA"/>
</dbReference>
<dbReference type="Proteomes" id="UP000077469">
    <property type="component" value="Chromosome"/>
</dbReference>
<name>A0A0X1KUC4_9THEM</name>
<dbReference type="KEGG" id="phy:AJ81_06520"/>
<proteinExistence type="predicted"/>
<dbReference type="AlphaFoldDB" id="A0A0X1KUC4"/>
<dbReference type="PATRIC" id="fig|1123384.7.peg.1313"/>